<dbReference type="GO" id="GO:0016614">
    <property type="term" value="F:oxidoreductase activity, acting on CH-OH group of donors"/>
    <property type="evidence" value="ECO:0007669"/>
    <property type="project" value="InterPro"/>
</dbReference>
<dbReference type="PANTHER" id="PTHR35008">
    <property type="entry name" value="BLL4482 PROTEIN-RELATED"/>
    <property type="match status" value="1"/>
</dbReference>
<accession>A0A1I1JK08</accession>
<keyword evidence="4 10" id="KW-0479">Metal-binding</keyword>
<evidence type="ECO:0000256" key="7">
    <source>
        <dbReference type="ARBA" id="ARBA00023004"/>
    </source>
</evidence>
<dbReference type="GO" id="GO:0005886">
    <property type="term" value="C:plasma membrane"/>
    <property type="evidence" value="ECO:0007669"/>
    <property type="project" value="UniProtKB-SubCell"/>
</dbReference>
<dbReference type="InterPro" id="IPR014353">
    <property type="entry name" value="Membr-bd_ADH_cyt_c"/>
</dbReference>
<gene>
    <name evidence="15" type="ORF">SAMN05421848_1615</name>
</gene>
<evidence type="ECO:0000313" key="16">
    <source>
        <dbReference type="Proteomes" id="UP000199046"/>
    </source>
</evidence>
<keyword evidence="8 12" id="KW-0472">Membrane</keyword>
<evidence type="ECO:0000256" key="2">
    <source>
        <dbReference type="ARBA" id="ARBA00022475"/>
    </source>
</evidence>
<sequence length="472" mass="50364">MRRVIMMTGAGALLLSLQAMAATSTPAGDDAAVMARGAYLATASDCTACHTAPGGKPMAGGLAIASPVGDIIASNITPSTSDGIGDYSEQDFARALRKGVRADGANLYPAMPYTAYAHLSDDDIHALYVYFMKGVTPVNEPTGTTNLPFPMNLRFSMKFWNLLFLKDGVITPDPQHSETWNRGRYLVEGPAHCSTCHTPRGILMQEKGDQWLAGAQVGPWYAPNITPDVTSGIGSWSRQDLVTYLKTGRIDRAQAAGSMAEAIEHSFQHLTDDDLKAMATYLGTLPAIRTGDDGSSAEEDNRFERGSPGSDLSFRGTSYAKGLKGDSEGAQLYAAHCASCHNYDGQGTADGYYPSLYHNAALGGDTASNLLAAILYGVDRETQNGHFFMPPFGDQPNAVTSLDNEQIAALANYLLERYGNPDVSVSSQDVQSIRDGGPASNILMLARVGMAAGGIVLVVVLIAVILHRRRRR</sequence>
<dbReference type="GO" id="GO:0005506">
    <property type="term" value="F:iron ion binding"/>
    <property type="evidence" value="ECO:0007669"/>
    <property type="project" value="InterPro"/>
</dbReference>
<dbReference type="GO" id="GO:0020037">
    <property type="term" value="F:heme binding"/>
    <property type="evidence" value="ECO:0007669"/>
    <property type="project" value="InterPro"/>
</dbReference>
<evidence type="ECO:0000256" key="5">
    <source>
        <dbReference type="ARBA" id="ARBA00022729"/>
    </source>
</evidence>
<evidence type="ECO:0000256" key="13">
    <source>
        <dbReference type="SAM" id="SignalP"/>
    </source>
</evidence>
<evidence type="ECO:0000313" key="15">
    <source>
        <dbReference type="EMBL" id="SFC48949.1"/>
    </source>
</evidence>
<feature type="domain" description="Cytochrome c" evidence="14">
    <location>
        <begin position="178"/>
        <end position="286"/>
    </location>
</feature>
<feature type="signal peptide" evidence="13">
    <location>
        <begin position="1"/>
        <end position="21"/>
    </location>
</feature>
<dbReference type="PROSITE" id="PS51007">
    <property type="entry name" value="CYTC"/>
    <property type="match status" value="3"/>
</dbReference>
<keyword evidence="3 9" id="KW-0349">Heme</keyword>
<dbReference type="PANTHER" id="PTHR35008:SF8">
    <property type="entry name" value="ALCOHOL DEHYDROGENASE CYTOCHROME C SUBUNIT"/>
    <property type="match status" value="1"/>
</dbReference>
<dbReference type="Gene3D" id="1.10.760.10">
    <property type="entry name" value="Cytochrome c-like domain"/>
    <property type="match status" value="3"/>
</dbReference>
<dbReference type="AlphaFoldDB" id="A0A1I1JK08"/>
<evidence type="ECO:0000256" key="8">
    <source>
        <dbReference type="ARBA" id="ARBA00023136"/>
    </source>
</evidence>
<feature type="region of interest" description="Disordered" evidence="11">
    <location>
        <begin position="289"/>
        <end position="311"/>
    </location>
</feature>
<feature type="domain" description="Cytochrome c" evidence="14">
    <location>
        <begin position="324"/>
        <end position="418"/>
    </location>
</feature>
<dbReference type="SUPFAM" id="SSF46626">
    <property type="entry name" value="Cytochrome c"/>
    <property type="match status" value="3"/>
</dbReference>
<feature type="binding site" description="covalent" evidence="9">
    <location>
        <position position="49"/>
    </location>
    <ligand>
        <name>heme c</name>
        <dbReference type="ChEBI" id="CHEBI:61717"/>
        <label>1</label>
    </ligand>
</feature>
<dbReference type="InterPro" id="IPR051459">
    <property type="entry name" value="Cytochrome_c-type_DH"/>
</dbReference>
<feature type="domain" description="Cytochrome c" evidence="14">
    <location>
        <begin position="32"/>
        <end position="135"/>
    </location>
</feature>
<evidence type="ECO:0000256" key="10">
    <source>
        <dbReference type="PIRSR" id="PIRSR000018-51"/>
    </source>
</evidence>
<proteinExistence type="predicted"/>
<dbReference type="Proteomes" id="UP000199046">
    <property type="component" value="Unassembled WGS sequence"/>
</dbReference>
<organism evidence="15 16">
    <name type="scientific">Kushneria avicenniae</name>
    <dbReference type="NCBI Taxonomy" id="402385"/>
    <lineage>
        <taxon>Bacteria</taxon>
        <taxon>Pseudomonadati</taxon>
        <taxon>Pseudomonadota</taxon>
        <taxon>Gammaproteobacteria</taxon>
        <taxon>Oceanospirillales</taxon>
        <taxon>Halomonadaceae</taxon>
        <taxon>Kushneria</taxon>
    </lineage>
</organism>
<keyword evidence="6" id="KW-0677">Repeat</keyword>
<keyword evidence="7 10" id="KW-0408">Iron</keyword>
<dbReference type="EMBL" id="FOLY01000003">
    <property type="protein sequence ID" value="SFC48949.1"/>
    <property type="molecule type" value="Genomic_DNA"/>
</dbReference>
<protein>
    <submittedName>
        <fullName evidence="15">Cytochrome c, mono-and diheme variants</fullName>
    </submittedName>
</protein>
<keyword evidence="5 13" id="KW-0732">Signal</keyword>
<feature type="binding site" description="covalent" evidence="9">
    <location>
        <position position="196"/>
    </location>
    <ligand>
        <name>heme c</name>
        <dbReference type="ChEBI" id="CHEBI:61717"/>
        <label>2</label>
    </ligand>
</feature>
<evidence type="ECO:0000256" key="12">
    <source>
        <dbReference type="SAM" id="Phobius"/>
    </source>
</evidence>
<keyword evidence="12" id="KW-0812">Transmembrane</keyword>
<dbReference type="PIRSF" id="PIRSF000018">
    <property type="entry name" value="Mb_ADH_cyt_c"/>
    <property type="match status" value="1"/>
</dbReference>
<reference evidence="16" key="1">
    <citation type="submission" date="2016-10" db="EMBL/GenBank/DDBJ databases">
        <authorList>
            <person name="Varghese N."/>
            <person name="Submissions S."/>
        </authorList>
    </citation>
    <scope>NUCLEOTIDE SEQUENCE [LARGE SCALE GENOMIC DNA]</scope>
    <source>
        <strain evidence="16">DSM 23439</strain>
    </source>
</reference>
<evidence type="ECO:0000256" key="4">
    <source>
        <dbReference type="ARBA" id="ARBA00022723"/>
    </source>
</evidence>
<dbReference type="InterPro" id="IPR009056">
    <property type="entry name" value="Cyt_c-like_dom"/>
</dbReference>
<name>A0A1I1JK08_9GAMM</name>
<evidence type="ECO:0000256" key="3">
    <source>
        <dbReference type="ARBA" id="ARBA00022617"/>
    </source>
</evidence>
<feature type="binding site" description="covalent" evidence="9">
    <location>
        <position position="193"/>
    </location>
    <ligand>
        <name>heme c</name>
        <dbReference type="ChEBI" id="CHEBI:61717"/>
        <label>2</label>
    </ligand>
</feature>
<evidence type="ECO:0000256" key="11">
    <source>
        <dbReference type="SAM" id="MobiDB-lite"/>
    </source>
</evidence>
<feature type="binding site" description="axial binding residue" evidence="10">
    <location>
        <position position="50"/>
    </location>
    <ligand>
        <name>heme c</name>
        <dbReference type="ChEBI" id="CHEBI:61717"/>
        <label>1</label>
    </ligand>
    <ligandPart>
        <name>Fe</name>
        <dbReference type="ChEBI" id="CHEBI:18248"/>
    </ligandPart>
</feature>
<dbReference type="GO" id="GO:0009055">
    <property type="term" value="F:electron transfer activity"/>
    <property type="evidence" value="ECO:0007669"/>
    <property type="project" value="InterPro"/>
</dbReference>
<feature type="binding site" description="covalent" evidence="9">
    <location>
        <position position="337"/>
    </location>
    <ligand>
        <name>heme c</name>
        <dbReference type="ChEBI" id="CHEBI:61717"/>
        <label>3</label>
    </ligand>
</feature>
<keyword evidence="2" id="KW-1003">Cell membrane</keyword>
<dbReference type="STRING" id="402385.SAMN05421848_1615"/>
<evidence type="ECO:0000256" key="9">
    <source>
        <dbReference type="PIRSR" id="PIRSR000018-50"/>
    </source>
</evidence>
<dbReference type="OrthoDB" id="6073217at2"/>
<evidence type="ECO:0000256" key="6">
    <source>
        <dbReference type="ARBA" id="ARBA00022737"/>
    </source>
</evidence>
<evidence type="ECO:0000256" key="1">
    <source>
        <dbReference type="ARBA" id="ARBA00004236"/>
    </source>
</evidence>
<comment type="subcellular location">
    <subcellularLocation>
        <location evidence="1">Cell membrane</location>
    </subcellularLocation>
</comment>
<keyword evidence="16" id="KW-1185">Reference proteome</keyword>
<evidence type="ECO:0000259" key="14">
    <source>
        <dbReference type="PROSITE" id="PS51007"/>
    </source>
</evidence>
<comment type="cofactor">
    <cofactor evidence="9">
        <name>heme c</name>
        <dbReference type="ChEBI" id="CHEBI:61717"/>
    </cofactor>
    <text evidence="9">Binds 3 heme c groups covalently per subunit.</text>
</comment>
<feature type="binding site" description="axial binding residue" evidence="10">
    <location>
        <position position="197"/>
    </location>
    <ligand>
        <name>heme c</name>
        <dbReference type="ChEBI" id="CHEBI:61717"/>
        <label>2</label>
    </ligand>
    <ligandPart>
        <name>Fe</name>
        <dbReference type="ChEBI" id="CHEBI:18248"/>
    </ligandPart>
</feature>
<keyword evidence="12" id="KW-1133">Transmembrane helix</keyword>
<dbReference type="InterPro" id="IPR036909">
    <property type="entry name" value="Cyt_c-like_dom_sf"/>
</dbReference>
<feature type="binding site" description="covalent" evidence="9">
    <location>
        <position position="46"/>
    </location>
    <ligand>
        <name>heme c</name>
        <dbReference type="ChEBI" id="CHEBI:61717"/>
        <label>1</label>
    </ligand>
</feature>
<feature type="binding site" description="axial binding residue" evidence="10">
    <location>
        <position position="341"/>
    </location>
    <ligand>
        <name>heme c</name>
        <dbReference type="ChEBI" id="CHEBI:61717"/>
        <label>3</label>
    </ligand>
    <ligandPart>
        <name>Fe</name>
        <dbReference type="ChEBI" id="CHEBI:18248"/>
    </ligandPart>
</feature>
<feature type="binding site" description="covalent" evidence="9">
    <location>
        <position position="340"/>
    </location>
    <ligand>
        <name>heme c</name>
        <dbReference type="ChEBI" id="CHEBI:61717"/>
        <label>3</label>
    </ligand>
</feature>
<feature type="transmembrane region" description="Helical" evidence="12">
    <location>
        <begin position="442"/>
        <end position="466"/>
    </location>
</feature>
<dbReference type="Pfam" id="PF00034">
    <property type="entry name" value="Cytochrom_C"/>
    <property type="match status" value="3"/>
</dbReference>
<feature type="chain" id="PRO_5011669755" evidence="13">
    <location>
        <begin position="22"/>
        <end position="472"/>
    </location>
</feature>